<comment type="subcellular location">
    <subcellularLocation>
        <location evidence="1">Membrane</location>
        <topology evidence="1">Single-pass membrane protein</topology>
    </subcellularLocation>
</comment>
<dbReference type="Gene3D" id="4.10.900.10">
    <property type="entry name" value="TCF3-CBD (Catenin binding domain)"/>
    <property type="match status" value="1"/>
</dbReference>
<reference evidence="15" key="1">
    <citation type="submission" date="2021-02" db="EMBL/GenBank/DDBJ databases">
        <authorList>
            <person name="Bekaert M."/>
        </authorList>
    </citation>
    <scope>NUCLEOTIDE SEQUENCE</scope>
    <source>
        <strain evidence="15">IoA-00</strain>
    </source>
</reference>
<dbReference type="EMBL" id="HG994584">
    <property type="protein sequence ID" value="CAF2958642.1"/>
    <property type="molecule type" value="Genomic_DNA"/>
</dbReference>
<dbReference type="GO" id="GO:0016477">
    <property type="term" value="P:cell migration"/>
    <property type="evidence" value="ECO:0007669"/>
    <property type="project" value="TreeGrafter"/>
</dbReference>
<dbReference type="PROSITE" id="PS01186">
    <property type="entry name" value="EGF_2"/>
    <property type="match status" value="1"/>
</dbReference>
<dbReference type="PANTHER" id="PTHR24027:SF438">
    <property type="entry name" value="CADHERIN 23"/>
    <property type="match status" value="1"/>
</dbReference>
<comment type="function">
    <text evidence="12">Cadherins are calcium-dependent cell adhesion proteins.</text>
</comment>
<dbReference type="GO" id="GO:0031175">
    <property type="term" value="P:neuron projection development"/>
    <property type="evidence" value="ECO:0007669"/>
    <property type="project" value="TreeGrafter"/>
</dbReference>
<dbReference type="Gene3D" id="2.10.25.10">
    <property type="entry name" value="Laminin"/>
    <property type="match status" value="1"/>
</dbReference>
<evidence type="ECO:0000256" key="12">
    <source>
        <dbReference type="RuleBase" id="RU004357"/>
    </source>
</evidence>
<feature type="region of interest" description="Disordered" evidence="13">
    <location>
        <begin position="280"/>
        <end position="328"/>
    </location>
</feature>
<feature type="compositionally biased region" description="Basic and acidic residues" evidence="13">
    <location>
        <begin position="282"/>
        <end position="291"/>
    </location>
</feature>
<dbReference type="Proteomes" id="UP000675881">
    <property type="component" value="Chromosome 5"/>
</dbReference>
<evidence type="ECO:0000256" key="8">
    <source>
        <dbReference type="ARBA" id="ARBA00023136"/>
    </source>
</evidence>
<evidence type="ECO:0000256" key="1">
    <source>
        <dbReference type="ARBA" id="ARBA00004167"/>
    </source>
</evidence>
<protein>
    <submittedName>
        <fullName evidence="15">Neural-cadherin 2,Neural-cadherin</fullName>
    </submittedName>
</protein>
<dbReference type="Pfam" id="PF01049">
    <property type="entry name" value="CADH_Y-type_LIR"/>
    <property type="match status" value="1"/>
</dbReference>
<dbReference type="GO" id="GO:0009887">
    <property type="term" value="P:animal organ morphogenesis"/>
    <property type="evidence" value="ECO:0007669"/>
    <property type="project" value="UniProtKB-ARBA"/>
</dbReference>
<keyword evidence="16" id="KW-1185">Reference proteome</keyword>
<evidence type="ECO:0000256" key="4">
    <source>
        <dbReference type="ARBA" id="ARBA00022729"/>
    </source>
</evidence>
<evidence type="ECO:0000256" key="10">
    <source>
        <dbReference type="ARBA" id="ARBA00023180"/>
    </source>
</evidence>
<dbReference type="OrthoDB" id="6252479at2759"/>
<dbReference type="PROSITE" id="PS00022">
    <property type="entry name" value="EGF_1"/>
    <property type="match status" value="1"/>
</dbReference>
<keyword evidence="5" id="KW-0677">Repeat</keyword>
<keyword evidence="7 14" id="KW-1133">Transmembrane helix</keyword>
<keyword evidence="3 14" id="KW-0812">Transmembrane</keyword>
<accession>A0A7R8D2S1</accession>
<feature type="transmembrane region" description="Helical" evidence="14">
    <location>
        <begin position="163"/>
        <end position="186"/>
    </location>
</feature>
<gene>
    <name evidence="15" type="ORF">LSAA_9696</name>
</gene>
<evidence type="ECO:0000256" key="6">
    <source>
        <dbReference type="ARBA" id="ARBA00022837"/>
    </source>
</evidence>
<evidence type="ECO:0000256" key="5">
    <source>
        <dbReference type="ARBA" id="ARBA00022737"/>
    </source>
</evidence>
<dbReference type="GO" id="GO:0016342">
    <property type="term" value="C:catenin complex"/>
    <property type="evidence" value="ECO:0007669"/>
    <property type="project" value="TreeGrafter"/>
</dbReference>
<dbReference type="GO" id="GO:0008013">
    <property type="term" value="F:beta-catenin binding"/>
    <property type="evidence" value="ECO:0007669"/>
    <property type="project" value="TreeGrafter"/>
</dbReference>
<dbReference type="Pfam" id="PF00008">
    <property type="entry name" value="EGF"/>
    <property type="match status" value="1"/>
</dbReference>
<evidence type="ECO:0000256" key="3">
    <source>
        <dbReference type="ARBA" id="ARBA00022692"/>
    </source>
</evidence>
<keyword evidence="6" id="KW-0106">Calcium</keyword>
<dbReference type="InterPro" id="IPR001881">
    <property type="entry name" value="EGF-like_Ca-bd_dom"/>
</dbReference>
<keyword evidence="4" id="KW-0732">Signal</keyword>
<dbReference type="FunFam" id="2.10.25.10:FF:000255">
    <property type="entry name" value="Sushi, nidogen and EGF-like domains 1"/>
    <property type="match status" value="1"/>
</dbReference>
<dbReference type="PROSITE" id="PS50026">
    <property type="entry name" value="EGF_3"/>
    <property type="match status" value="1"/>
</dbReference>
<evidence type="ECO:0000256" key="2">
    <source>
        <dbReference type="ARBA" id="ARBA00022536"/>
    </source>
</evidence>
<dbReference type="SMART" id="SM00181">
    <property type="entry name" value="EGF"/>
    <property type="match status" value="1"/>
</dbReference>
<sequence length="328" mass="35638">MEYECSAVHGELDTKATVAPIMGPSVAPIIQGDSLNEKNDPFTPSSIDYYSFESSEPPFDISEENQLLVTTTNANSETSPLHNINVLNNSDKLFNFLCPRGQRVTPDGKSCVDRNECLDNPCQNNGQCVNRDTAERYICHCPSGFSGSNCELMQEEQILRLSMGALAIILLCLLSILILVLVFVVYNRRREAQIKYPNPDDDVRENIINYEDEGGGEDDMTAFDITPLQIPVPSDPSQPHHAHAAKSGATVIAAGAGHHSLPRAKSSYVSKPVANSNVESFIEDHKSRADNDPSAPPFDDLRNYAYEGGGSTAGSLSSLGSDNDIGPF</sequence>
<evidence type="ECO:0000313" key="16">
    <source>
        <dbReference type="Proteomes" id="UP000675881"/>
    </source>
</evidence>
<dbReference type="GO" id="GO:0007156">
    <property type="term" value="P:homophilic cell adhesion via plasma membrane adhesion molecules"/>
    <property type="evidence" value="ECO:0007669"/>
    <property type="project" value="InterPro"/>
</dbReference>
<dbReference type="InterPro" id="IPR039808">
    <property type="entry name" value="Cadherin"/>
</dbReference>
<evidence type="ECO:0000256" key="9">
    <source>
        <dbReference type="ARBA" id="ARBA00023157"/>
    </source>
</evidence>
<dbReference type="InterPro" id="IPR027397">
    <property type="entry name" value="Catenin-bd_sf"/>
</dbReference>
<comment type="caution">
    <text evidence="11">Lacks conserved residue(s) required for the propagation of feature annotation.</text>
</comment>
<evidence type="ECO:0000256" key="14">
    <source>
        <dbReference type="SAM" id="Phobius"/>
    </source>
</evidence>
<feature type="disulfide bond" evidence="11">
    <location>
        <begin position="122"/>
        <end position="139"/>
    </location>
</feature>
<dbReference type="InterPro" id="IPR000233">
    <property type="entry name" value="Cadherin_Y-type_LIR"/>
</dbReference>
<keyword evidence="2 11" id="KW-0245">EGF-like domain</keyword>
<dbReference type="InterPro" id="IPR000742">
    <property type="entry name" value="EGF"/>
</dbReference>
<evidence type="ECO:0000256" key="7">
    <source>
        <dbReference type="ARBA" id="ARBA00022989"/>
    </source>
</evidence>
<dbReference type="GO" id="GO:0045296">
    <property type="term" value="F:cadherin binding"/>
    <property type="evidence" value="ECO:0007669"/>
    <property type="project" value="TreeGrafter"/>
</dbReference>
<organism evidence="15 16">
    <name type="scientific">Lepeophtheirus salmonis</name>
    <name type="common">Salmon louse</name>
    <name type="synonym">Caligus salmonis</name>
    <dbReference type="NCBI Taxonomy" id="72036"/>
    <lineage>
        <taxon>Eukaryota</taxon>
        <taxon>Metazoa</taxon>
        <taxon>Ecdysozoa</taxon>
        <taxon>Arthropoda</taxon>
        <taxon>Crustacea</taxon>
        <taxon>Multicrustacea</taxon>
        <taxon>Hexanauplia</taxon>
        <taxon>Copepoda</taxon>
        <taxon>Siphonostomatoida</taxon>
        <taxon>Caligidae</taxon>
        <taxon>Lepeophtheirus</taxon>
    </lineage>
</organism>
<evidence type="ECO:0000313" key="15">
    <source>
        <dbReference type="EMBL" id="CAF2958642.1"/>
    </source>
</evidence>
<keyword evidence="10" id="KW-0325">Glycoprotein</keyword>
<feature type="disulfide bond" evidence="11">
    <location>
        <begin position="141"/>
        <end position="150"/>
    </location>
</feature>
<dbReference type="AlphaFoldDB" id="A0A7R8D2S1"/>
<dbReference type="GO" id="GO:0005509">
    <property type="term" value="F:calcium ion binding"/>
    <property type="evidence" value="ECO:0007669"/>
    <property type="project" value="InterPro"/>
</dbReference>
<dbReference type="PANTHER" id="PTHR24027">
    <property type="entry name" value="CADHERIN-23"/>
    <property type="match status" value="1"/>
</dbReference>
<keyword evidence="8 14" id="KW-0472">Membrane</keyword>
<evidence type="ECO:0000256" key="11">
    <source>
        <dbReference type="PROSITE-ProRule" id="PRU00076"/>
    </source>
</evidence>
<dbReference type="SUPFAM" id="SSF57196">
    <property type="entry name" value="EGF/Laminin"/>
    <property type="match status" value="1"/>
</dbReference>
<dbReference type="CDD" id="cd00054">
    <property type="entry name" value="EGF_CA"/>
    <property type="match status" value="1"/>
</dbReference>
<proteinExistence type="predicted"/>
<evidence type="ECO:0000256" key="13">
    <source>
        <dbReference type="SAM" id="MobiDB-lite"/>
    </source>
</evidence>
<keyword evidence="9 11" id="KW-1015">Disulfide bond</keyword>
<name>A0A7R8D2S1_LEPSM</name>
<dbReference type="SMART" id="SM00179">
    <property type="entry name" value="EGF_CA"/>
    <property type="match status" value="1"/>
</dbReference>